<sequence length="370" mass="41005">MNTLLPASSGVFEKAFEQALGERWEQLHEAVPLVVSAKEVPLPSFIPFLAWEFGLGMLTPYVPNLYELIYEGVRWFRLRGTYAGVEKGLSFINVTAALEPAWHGRAWWNSNQLRLSELPGSDTPALERIEGVTKLSLPFRSDFRRGVFGYDVQPVELDASPLDGAHVERESGVAYGTTTAIWSFGRTTELEHTLTEAEGTALGNWIVPPTSASLRWADMHFRWSTALLSWSANPAAQRRILMAQWFAGKDAYLRLRRGDGSVIGYRRCRIICGCSPSASGFYSHGGALYSPDESGQRVYIEARTDFGDAPREFAEMADIILSGTRAVGVPKGKLWLEAGELSGGVAIASKPIAVPLRETVRDQFKLMLRF</sequence>
<protein>
    <recommendedName>
        <fullName evidence="3">Phage tail protein</fullName>
    </recommendedName>
</protein>
<evidence type="ECO:0008006" key="3">
    <source>
        <dbReference type="Google" id="ProtNLM"/>
    </source>
</evidence>
<dbReference type="AlphaFoldDB" id="A0A7W6NLT8"/>
<evidence type="ECO:0000313" key="1">
    <source>
        <dbReference type="EMBL" id="MBB4066278.1"/>
    </source>
</evidence>
<evidence type="ECO:0000313" key="2">
    <source>
        <dbReference type="Proteomes" id="UP000528286"/>
    </source>
</evidence>
<comment type="caution">
    <text evidence="1">The sequence shown here is derived from an EMBL/GenBank/DDBJ whole genome shotgun (WGS) entry which is preliminary data.</text>
</comment>
<reference evidence="1 2" key="1">
    <citation type="submission" date="2020-08" db="EMBL/GenBank/DDBJ databases">
        <title>Genomic Encyclopedia of Type Strains, Phase IV (KMG-IV): sequencing the most valuable type-strain genomes for metagenomic binning, comparative biology and taxonomic classification.</title>
        <authorList>
            <person name="Goeker M."/>
        </authorList>
    </citation>
    <scope>NUCLEOTIDE SEQUENCE [LARGE SCALE GENOMIC DNA]</scope>
    <source>
        <strain evidence="1 2">DSM 29853</strain>
    </source>
</reference>
<dbReference type="RefSeq" id="WP_183367569.1">
    <property type="nucleotide sequence ID" value="NZ_JACIEZ010000008.1"/>
</dbReference>
<proteinExistence type="predicted"/>
<name>A0A7W6NLT8_9HYPH</name>
<dbReference type="InterPro" id="IPR006521">
    <property type="entry name" value="Tail_protein_I"/>
</dbReference>
<dbReference type="EMBL" id="JACIEZ010000008">
    <property type="protein sequence ID" value="MBB4066278.1"/>
    <property type="molecule type" value="Genomic_DNA"/>
</dbReference>
<dbReference type="Proteomes" id="UP000528286">
    <property type="component" value="Unassembled WGS sequence"/>
</dbReference>
<dbReference type="Pfam" id="PF09684">
    <property type="entry name" value="Tail_P2_I"/>
    <property type="match status" value="1"/>
</dbReference>
<organism evidence="1 2">
    <name type="scientific">Gellertiella hungarica</name>
    <dbReference type="NCBI Taxonomy" id="1572859"/>
    <lineage>
        <taxon>Bacteria</taxon>
        <taxon>Pseudomonadati</taxon>
        <taxon>Pseudomonadota</taxon>
        <taxon>Alphaproteobacteria</taxon>
        <taxon>Hyphomicrobiales</taxon>
        <taxon>Rhizobiaceae</taxon>
        <taxon>Gellertiella</taxon>
    </lineage>
</organism>
<accession>A0A7W6NLT8</accession>
<gene>
    <name evidence="1" type="ORF">GGR23_003493</name>
</gene>
<keyword evidence="2" id="KW-1185">Reference proteome</keyword>